<accession>A0A3E0WN74</accession>
<dbReference type="AlphaFoldDB" id="A0A3E0WN74"/>
<protein>
    <submittedName>
        <fullName evidence="1">Uncharacterized protein</fullName>
    </submittedName>
</protein>
<dbReference type="Proteomes" id="UP000256488">
    <property type="component" value="Unassembled WGS sequence"/>
</dbReference>
<name>A0A3E0WN74_9BACI</name>
<dbReference type="EMBL" id="NFZX01000030">
    <property type="protein sequence ID" value="RFA33859.1"/>
    <property type="molecule type" value="Genomic_DNA"/>
</dbReference>
<comment type="caution">
    <text evidence="1">The sequence shown here is derived from an EMBL/GenBank/DDBJ whole genome shotgun (WGS) entry which is preliminary data.</text>
</comment>
<gene>
    <name evidence="1" type="ORF">CAI16_13470</name>
</gene>
<reference evidence="1 2" key="1">
    <citation type="submission" date="2017-05" db="EMBL/GenBank/DDBJ databases">
        <title>Virgibacillus sp. AK90 isolated from a saltern of Kakinada, India.</title>
        <authorList>
            <person name="Gupta V."/>
            <person name="Sidhu C."/>
            <person name="Korpole S."/>
            <person name="Pinnaka A.K."/>
        </authorList>
    </citation>
    <scope>NUCLEOTIDE SEQUENCE [LARGE SCALE GENOMIC DNA]</scope>
    <source>
        <strain evidence="1 2">AK90</strain>
    </source>
</reference>
<sequence length="101" mass="12023">MEDKIATELIDMLDAKDEADAKNLIINFMHRLKKMDMDKKYKSDRILHLGYVPYLVGLAEEIQQKNYKKVVDRLNHMMIEDADYVMQPRFYFNLIPILEKG</sequence>
<proteinExistence type="predicted"/>
<dbReference type="RefSeq" id="WP_116278813.1">
    <property type="nucleotide sequence ID" value="NZ_NFZX01000030.1"/>
</dbReference>
<organism evidence="1 2">
    <name type="scientific">Virgibacillus dokdonensis</name>
    <dbReference type="NCBI Taxonomy" id="302167"/>
    <lineage>
        <taxon>Bacteria</taxon>
        <taxon>Bacillati</taxon>
        <taxon>Bacillota</taxon>
        <taxon>Bacilli</taxon>
        <taxon>Bacillales</taxon>
        <taxon>Bacillaceae</taxon>
        <taxon>Virgibacillus</taxon>
    </lineage>
</organism>
<evidence type="ECO:0000313" key="2">
    <source>
        <dbReference type="Proteomes" id="UP000256488"/>
    </source>
</evidence>
<evidence type="ECO:0000313" key="1">
    <source>
        <dbReference type="EMBL" id="RFA33859.1"/>
    </source>
</evidence>